<evidence type="ECO:0000256" key="2">
    <source>
        <dbReference type="ARBA" id="ARBA00022801"/>
    </source>
</evidence>
<proteinExistence type="inferred from homology"/>
<dbReference type="InterPro" id="IPR050884">
    <property type="entry name" value="CNP_phosphodiesterase-III"/>
</dbReference>
<evidence type="ECO:0000259" key="5">
    <source>
        <dbReference type="Pfam" id="PF00149"/>
    </source>
</evidence>
<evidence type="ECO:0000256" key="3">
    <source>
        <dbReference type="ARBA" id="ARBA00023004"/>
    </source>
</evidence>
<evidence type="ECO:0000256" key="1">
    <source>
        <dbReference type="ARBA" id="ARBA00022723"/>
    </source>
</evidence>
<comment type="caution">
    <text evidence="6">The sequence shown here is derived from an EMBL/GenBank/DDBJ whole genome shotgun (WGS) entry which is preliminary data.</text>
</comment>
<dbReference type="PANTHER" id="PTHR42988">
    <property type="entry name" value="PHOSPHOHYDROLASE"/>
    <property type="match status" value="1"/>
</dbReference>
<keyword evidence="3" id="KW-0408">Iron</keyword>
<comment type="similarity">
    <text evidence="4">Belongs to the cyclic nucleotide phosphodiesterase class-III family.</text>
</comment>
<dbReference type="Pfam" id="PF00149">
    <property type="entry name" value="Metallophos"/>
    <property type="match status" value="1"/>
</dbReference>
<accession>A0A8J7JY40</accession>
<sequence>MQKILQVTDIHLLADPAEKLQGAVIEQRWQRVLAHIQAHHLDADLLMLTGDLVHHSGPAAYQRLTRDLDALGLPAVWIPGNHDCAEEMSRYGSVALNRDIVELGGWRVVLLNSTAEPDGRGSGSLSSSELKRLCNELDVQEDTHLLLVLHHNPLALGSVWQDAIALKNADQFWPLLENRTHVRGIIFGHVHQQWTLNHKGVALFSSPAVAPQYKAGCSDVTLEDDPALIGPAYRVYHLQPDGNITAETVRPIDSVAP</sequence>
<name>A0A8J7JY40_9GAMM</name>
<reference evidence="6" key="1">
    <citation type="submission" date="2020-10" db="EMBL/GenBank/DDBJ databases">
        <title>Bacterium isolated from coastal waters sediment.</title>
        <authorList>
            <person name="Chen R.-J."/>
            <person name="Lu D.-C."/>
            <person name="Zhu K.-L."/>
            <person name="Du Z.-J."/>
        </authorList>
    </citation>
    <scope>NUCLEOTIDE SEQUENCE</scope>
    <source>
        <strain evidence="6">N1Y112</strain>
    </source>
</reference>
<dbReference type="RefSeq" id="WP_193951531.1">
    <property type="nucleotide sequence ID" value="NZ_JADEYS010000001.1"/>
</dbReference>
<evidence type="ECO:0000313" key="7">
    <source>
        <dbReference type="Proteomes" id="UP000640333"/>
    </source>
</evidence>
<dbReference type="Gene3D" id="3.60.21.10">
    <property type="match status" value="1"/>
</dbReference>
<dbReference type="Proteomes" id="UP000640333">
    <property type="component" value="Unassembled WGS sequence"/>
</dbReference>
<evidence type="ECO:0000313" key="6">
    <source>
        <dbReference type="EMBL" id="MBE9395984.1"/>
    </source>
</evidence>
<dbReference type="SUPFAM" id="SSF56300">
    <property type="entry name" value="Metallo-dependent phosphatases"/>
    <property type="match status" value="1"/>
</dbReference>
<dbReference type="InterPro" id="IPR004843">
    <property type="entry name" value="Calcineurin-like_PHP"/>
</dbReference>
<dbReference type="GO" id="GO:0046872">
    <property type="term" value="F:metal ion binding"/>
    <property type="evidence" value="ECO:0007669"/>
    <property type="project" value="UniProtKB-KW"/>
</dbReference>
<dbReference type="InterPro" id="IPR029052">
    <property type="entry name" value="Metallo-depent_PP-like"/>
</dbReference>
<keyword evidence="7" id="KW-1185">Reference proteome</keyword>
<evidence type="ECO:0000256" key="4">
    <source>
        <dbReference type="ARBA" id="ARBA00025742"/>
    </source>
</evidence>
<dbReference type="AlphaFoldDB" id="A0A8J7JY40"/>
<keyword evidence="2" id="KW-0378">Hydrolase</keyword>
<protein>
    <submittedName>
        <fullName evidence="6">Metallophosphoesterase</fullName>
    </submittedName>
</protein>
<dbReference type="EMBL" id="JADEYS010000001">
    <property type="protein sequence ID" value="MBE9395984.1"/>
    <property type="molecule type" value="Genomic_DNA"/>
</dbReference>
<organism evidence="6 7">
    <name type="scientific">Pontibacterium sinense</name>
    <dbReference type="NCBI Taxonomy" id="2781979"/>
    <lineage>
        <taxon>Bacteria</taxon>
        <taxon>Pseudomonadati</taxon>
        <taxon>Pseudomonadota</taxon>
        <taxon>Gammaproteobacteria</taxon>
        <taxon>Oceanospirillales</taxon>
        <taxon>Oceanospirillaceae</taxon>
        <taxon>Pontibacterium</taxon>
    </lineage>
</organism>
<gene>
    <name evidence="6" type="ORF">IOQ59_01780</name>
</gene>
<keyword evidence="1" id="KW-0479">Metal-binding</keyword>
<dbReference type="PANTHER" id="PTHR42988:SF2">
    <property type="entry name" value="CYCLIC NUCLEOTIDE PHOSPHODIESTERASE CBUA0032-RELATED"/>
    <property type="match status" value="1"/>
</dbReference>
<dbReference type="GO" id="GO:0016787">
    <property type="term" value="F:hydrolase activity"/>
    <property type="evidence" value="ECO:0007669"/>
    <property type="project" value="UniProtKB-KW"/>
</dbReference>
<feature type="domain" description="Calcineurin-like phosphoesterase" evidence="5">
    <location>
        <begin position="3"/>
        <end position="192"/>
    </location>
</feature>